<dbReference type="PRINTS" id="PR00160">
    <property type="entry name" value="GLUTAREDOXIN"/>
</dbReference>
<comment type="function">
    <text evidence="1 7">Has a glutathione-disulfide oxidoreductase activity in the presence of NADPH and glutathione reductase. Reduces low molecular weight disulfides and proteins.</text>
</comment>
<dbReference type="InterPro" id="IPR011767">
    <property type="entry name" value="GLR_AS"/>
</dbReference>
<dbReference type="RefSeq" id="WP_006100052.1">
    <property type="nucleotide sequence ID" value="NZ_DS989846.1"/>
</dbReference>
<sequence length="105" mass="12116">MFNLINSLLGRHPERINANVEIYTWQTCPFCIRAKILLWWKGVNFTEYKIDDDGSARMKMAERANGRRTVPQIFINNQHIGGCDDLYSLDSQGKLDPLLYQPAQA</sequence>
<dbReference type="NCBIfam" id="TIGR02181">
    <property type="entry name" value="GRX_bact"/>
    <property type="match status" value="1"/>
</dbReference>
<dbReference type="SUPFAM" id="SSF52833">
    <property type="entry name" value="Thioredoxin-like"/>
    <property type="match status" value="1"/>
</dbReference>
<gene>
    <name evidence="9" type="ORF">MC7420_4574</name>
</gene>
<comment type="similarity">
    <text evidence="2 7">Belongs to the glutaredoxin family.</text>
</comment>
<feature type="domain" description="Glutaredoxin" evidence="8">
    <location>
        <begin position="20"/>
        <end position="80"/>
    </location>
</feature>
<dbReference type="InterPro" id="IPR002109">
    <property type="entry name" value="Glutaredoxin"/>
</dbReference>
<dbReference type="PROSITE" id="PS00195">
    <property type="entry name" value="GLUTAREDOXIN_1"/>
    <property type="match status" value="1"/>
</dbReference>
<dbReference type="HOGENOM" id="CLU_026126_7_3_3"/>
<keyword evidence="4 7" id="KW-0249">Electron transport</keyword>
<dbReference type="PANTHER" id="PTHR45694:SF18">
    <property type="entry name" value="GLUTAREDOXIN-1-RELATED"/>
    <property type="match status" value="1"/>
</dbReference>
<dbReference type="OrthoDB" id="9795531at2"/>
<evidence type="ECO:0000259" key="8">
    <source>
        <dbReference type="Pfam" id="PF00462"/>
    </source>
</evidence>
<dbReference type="GO" id="GO:0045454">
    <property type="term" value="P:cell redox homeostasis"/>
    <property type="evidence" value="ECO:0007669"/>
    <property type="project" value="InterPro"/>
</dbReference>
<dbReference type="Proteomes" id="UP000003835">
    <property type="component" value="Unassembled WGS sequence"/>
</dbReference>
<protein>
    <recommendedName>
        <fullName evidence="7">Glutaredoxin</fullName>
    </recommendedName>
</protein>
<dbReference type="GO" id="GO:0034599">
    <property type="term" value="P:cellular response to oxidative stress"/>
    <property type="evidence" value="ECO:0007669"/>
    <property type="project" value="TreeGrafter"/>
</dbReference>
<keyword evidence="7" id="KW-0963">Cytoplasm</keyword>
<dbReference type="InterPro" id="IPR036249">
    <property type="entry name" value="Thioredoxin-like_sf"/>
</dbReference>
<dbReference type="GO" id="GO:0005737">
    <property type="term" value="C:cytoplasm"/>
    <property type="evidence" value="ECO:0007669"/>
    <property type="project" value="TreeGrafter"/>
</dbReference>
<name>B4VNP0_9CYAN</name>
<keyword evidence="10" id="KW-1185">Reference proteome</keyword>
<evidence type="ECO:0000256" key="3">
    <source>
        <dbReference type="ARBA" id="ARBA00022448"/>
    </source>
</evidence>
<dbReference type="Gene3D" id="3.40.30.10">
    <property type="entry name" value="Glutaredoxin"/>
    <property type="match status" value="1"/>
</dbReference>
<reference evidence="9 10" key="1">
    <citation type="submission" date="2008-07" db="EMBL/GenBank/DDBJ databases">
        <authorList>
            <person name="Tandeau de Marsac N."/>
            <person name="Ferriera S."/>
            <person name="Johnson J."/>
            <person name="Kravitz S."/>
            <person name="Beeson K."/>
            <person name="Sutton G."/>
            <person name="Rogers Y.-H."/>
            <person name="Friedman R."/>
            <person name="Frazier M."/>
            <person name="Venter J.C."/>
        </authorList>
    </citation>
    <scope>NUCLEOTIDE SEQUENCE [LARGE SCALE GENOMIC DNA]</scope>
    <source>
        <strain evidence="9 10">PCC 7420</strain>
    </source>
</reference>
<keyword evidence="3 7" id="KW-0813">Transport</keyword>
<evidence type="ECO:0000256" key="5">
    <source>
        <dbReference type="ARBA" id="ARBA00023157"/>
    </source>
</evidence>
<dbReference type="CDD" id="cd03418">
    <property type="entry name" value="GRX_GRXb_1_3_like"/>
    <property type="match status" value="1"/>
</dbReference>
<dbReference type="AlphaFoldDB" id="B4VNP0"/>
<evidence type="ECO:0000313" key="10">
    <source>
        <dbReference type="Proteomes" id="UP000003835"/>
    </source>
</evidence>
<dbReference type="InterPro" id="IPR011900">
    <property type="entry name" value="GRX_bact"/>
</dbReference>
<evidence type="ECO:0000313" key="9">
    <source>
        <dbReference type="EMBL" id="EDX76318.1"/>
    </source>
</evidence>
<dbReference type="InterPro" id="IPR014025">
    <property type="entry name" value="Glutaredoxin_subgr"/>
</dbReference>
<proteinExistence type="inferred from homology"/>
<organism evidence="9 10">
    <name type="scientific">Coleofasciculus chthonoplastes PCC 7420</name>
    <dbReference type="NCBI Taxonomy" id="118168"/>
    <lineage>
        <taxon>Bacteria</taxon>
        <taxon>Bacillati</taxon>
        <taxon>Cyanobacteriota</taxon>
        <taxon>Cyanophyceae</taxon>
        <taxon>Coleofasciculales</taxon>
        <taxon>Coleofasciculaceae</taxon>
        <taxon>Coleofasciculus</taxon>
    </lineage>
</organism>
<dbReference type="GO" id="GO:0015038">
    <property type="term" value="F:glutathione disulfide oxidoreductase activity"/>
    <property type="evidence" value="ECO:0007669"/>
    <property type="project" value="UniProtKB-UniRule"/>
</dbReference>
<dbReference type="Pfam" id="PF00462">
    <property type="entry name" value="Glutaredoxin"/>
    <property type="match status" value="1"/>
</dbReference>
<dbReference type="PROSITE" id="PS51354">
    <property type="entry name" value="GLUTAREDOXIN_2"/>
    <property type="match status" value="1"/>
</dbReference>
<evidence type="ECO:0000256" key="1">
    <source>
        <dbReference type="ARBA" id="ARBA00002549"/>
    </source>
</evidence>
<keyword evidence="5" id="KW-1015">Disulfide bond</keyword>
<evidence type="ECO:0000256" key="2">
    <source>
        <dbReference type="ARBA" id="ARBA00007787"/>
    </source>
</evidence>
<keyword evidence="6 7" id="KW-0676">Redox-active center</keyword>
<dbReference type="FunFam" id="3.40.30.10:FF:000018">
    <property type="entry name" value="Glutaredoxin"/>
    <property type="match status" value="1"/>
</dbReference>
<evidence type="ECO:0000256" key="7">
    <source>
        <dbReference type="RuleBase" id="RU364065"/>
    </source>
</evidence>
<evidence type="ECO:0000256" key="6">
    <source>
        <dbReference type="ARBA" id="ARBA00023284"/>
    </source>
</evidence>
<dbReference type="STRING" id="118168.MC7420_4574"/>
<dbReference type="eggNOG" id="COG0695">
    <property type="taxonomic scope" value="Bacteria"/>
</dbReference>
<accession>B4VNP0</accession>
<dbReference type="PANTHER" id="PTHR45694">
    <property type="entry name" value="GLUTAREDOXIN 2"/>
    <property type="match status" value="1"/>
</dbReference>
<dbReference type="EMBL" id="DS989846">
    <property type="protein sequence ID" value="EDX76318.1"/>
    <property type="molecule type" value="Genomic_DNA"/>
</dbReference>
<evidence type="ECO:0000256" key="4">
    <source>
        <dbReference type="ARBA" id="ARBA00022982"/>
    </source>
</evidence>